<gene>
    <name evidence="2" type="ORF">CI238_04205</name>
</gene>
<proteinExistence type="predicted"/>
<evidence type="ECO:0000313" key="2">
    <source>
        <dbReference type="EMBL" id="KZL86667.1"/>
    </source>
</evidence>
<sequence>LTASSRTRSPSRARPPPSSPRRACRTRRSSRPLPRRARRSTLAAPTALSRASRSPHRFDTIPVESGLSGVGTDKSARDMLHRSLLSQGVFLSGGLGRVV</sequence>
<reference evidence="2 3" key="1">
    <citation type="submission" date="2015-06" db="EMBL/GenBank/DDBJ databases">
        <title>Survival trade-offs in plant roots during colonization by closely related pathogenic and mutualistic fungi.</title>
        <authorList>
            <person name="Hacquard S."/>
            <person name="Kracher B."/>
            <person name="Hiruma K."/>
            <person name="Weinman A."/>
            <person name="Muench P."/>
            <person name="Garrido Oter R."/>
            <person name="Ver Loren van Themaat E."/>
            <person name="Dallerey J.-F."/>
            <person name="Damm U."/>
            <person name="Henrissat B."/>
            <person name="Lespinet O."/>
            <person name="Thon M."/>
            <person name="Kemen E."/>
            <person name="McHardy A.C."/>
            <person name="Schulze-Lefert P."/>
            <person name="O'Connell R.J."/>
        </authorList>
    </citation>
    <scope>NUCLEOTIDE SEQUENCE [LARGE SCALE GENOMIC DNA]</scope>
    <source>
        <strain evidence="2 3">MAFF 238704</strain>
    </source>
</reference>
<name>A0A162P4E5_COLIC</name>
<accession>A0A162P4E5</accession>
<organism evidence="2 3">
    <name type="scientific">Colletotrichum incanum</name>
    <name type="common">Soybean anthracnose fungus</name>
    <dbReference type="NCBI Taxonomy" id="1573173"/>
    <lineage>
        <taxon>Eukaryota</taxon>
        <taxon>Fungi</taxon>
        <taxon>Dikarya</taxon>
        <taxon>Ascomycota</taxon>
        <taxon>Pezizomycotina</taxon>
        <taxon>Sordariomycetes</taxon>
        <taxon>Hypocreomycetidae</taxon>
        <taxon>Glomerellales</taxon>
        <taxon>Glomerellaceae</taxon>
        <taxon>Colletotrichum</taxon>
        <taxon>Colletotrichum spaethianum species complex</taxon>
    </lineage>
</organism>
<protein>
    <submittedName>
        <fullName evidence="2">Uncharacterized protein</fullName>
    </submittedName>
</protein>
<feature type="compositionally biased region" description="Low complexity" evidence="1">
    <location>
        <begin position="1"/>
        <end position="12"/>
    </location>
</feature>
<dbReference type="Proteomes" id="UP000076584">
    <property type="component" value="Unassembled WGS sequence"/>
</dbReference>
<feature type="compositionally biased region" description="Basic residues" evidence="1">
    <location>
        <begin position="22"/>
        <end position="39"/>
    </location>
</feature>
<dbReference type="EMBL" id="LFIW01000399">
    <property type="protein sequence ID" value="KZL86667.1"/>
    <property type="molecule type" value="Genomic_DNA"/>
</dbReference>
<feature type="region of interest" description="Disordered" evidence="1">
    <location>
        <begin position="1"/>
        <end position="60"/>
    </location>
</feature>
<keyword evidence="3" id="KW-1185">Reference proteome</keyword>
<evidence type="ECO:0000256" key="1">
    <source>
        <dbReference type="SAM" id="MobiDB-lite"/>
    </source>
</evidence>
<feature type="non-terminal residue" evidence="2">
    <location>
        <position position="1"/>
    </location>
</feature>
<evidence type="ECO:0000313" key="3">
    <source>
        <dbReference type="Proteomes" id="UP000076584"/>
    </source>
</evidence>
<dbReference type="AlphaFoldDB" id="A0A162P4E5"/>
<comment type="caution">
    <text evidence="2">The sequence shown here is derived from an EMBL/GenBank/DDBJ whole genome shotgun (WGS) entry which is preliminary data.</text>
</comment>